<comment type="pathway">
    <text evidence="2">Protein modification; protein glycosylation.</text>
</comment>
<dbReference type="InterPro" id="IPR032421">
    <property type="entry name" value="PMT_4TMC"/>
</dbReference>
<keyword evidence="8" id="KW-0677">Repeat</keyword>
<evidence type="ECO:0000256" key="9">
    <source>
        <dbReference type="ARBA" id="ARBA00022824"/>
    </source>
</evidence>
<dbReference type="PANTHER" id="PTHR10050:SF51">
    <property type="entry name" value="PROTEIN O-MANNOSYL-TRANSFERASE 1"/>
    <property type="match status" value="1"/>
</dbReference>
<name>A0A8J1U161_OWEFU</name>
<dbReference type="PANTHER" id="PTHR10050">
    <property type="entry name" value="DOLICHYL-PHOSPHATE-MANNOSE--PROTEIN MANNOSYLTRANSFERASE"/>
    <property type="match status" value="1"/>
</dbReference>
<dbReference type="InterPro" id="IPR003342">
    <property type="entry name" value="ArnT-like_N"/>
</dbReference>
<keyword evidence="7 15" id="KW-0812">Transmembrane</keyword>
<dbReference type="GO" id="GO:0004169">
    <property type="term" value="F:dolichyl-phosphate-mannose-protein mannosyltransferase activity"/>
    <property type="evidence" value="ECO:0007669"/>
    <property type="project" value="UniProtKB-EC"/>
</dbReference>
<feature type="transmembrane region" description="Helical" evidence="15">
    <location>
        <begin position="165"/>
        <end position="181"/>
    </location>
</feature>
<dbReference type="FunFam" id="2.80.10.50:FF:000012">
    <property type="entry name" value="Protein O-mannosyl-transferase 1"/>
    <property type="match status" value="1"/>
</dbReference>
<evidence type="ECO:0000256" key="6">
    <source>
        <dbReference type="ARBA" id="ARBA00022679"/>
    </source>
</evidence>
<feature type="region of interest" description="Disordered" evidence="14">
    <location>
        <begin position="1"/>
        <end position="25"/>
    </location>
</feature>
<evidence type="ECO:0000256" key="5">
    <source>
        <dbReference type="ARBA" id="ARBA00022676"/>
    </source>
</evidence>
<sequence length="754" mass="86535">MMATDRDNDTIDPVSEVRHQGDGESSREYIIVESRSDPYRVKPFSVNMEVDLMQLNLFIVALVSRFWMIEHPKAVVFDELHFNRFAGMYMNRVFFFDVHPPLGKLLIAGCAYLAGFDGLFKFEKIGQEYMSNVPIWHLRALPAMLGSLTVPVTYQIIVEMGLSRYAASLAAFLIIFDNAMLTQSRFVLMEGILVFFISISILCLLKFRKQNQRELRISSMTWLALLGISIAATMSVKYIGVFTGLLALGVVLRDNWSLVSDKSLTEKDLLKLCSARAACLIMLPCLLYMTVFGLHLGILTKAGPHDDIMTSAFQASLEGGLAAITKGQPLEISYGSQVTLRSTHGKPCWIHSHNHVYPVRYSDNRGSSHQQQVTCYTFKDVNNWWIVKHPSRNSLVVDEPREPVQDGDIVQLVHGMSSRGLNSHDVAAPLTPQCQEVSCYIDYNISTPAQNLWRVEIVNANTEGEVWHTIKSHVRLIHVNTTAALKLTGRQLPEWGFNQYEVAADRDTHQDLTIWNVEEHRYTRSPDEEGGTTEMTQAEMIPLHPTQLSFWQKFLELQVKMLTSQLDAPQDHKYSSEPTEWPLMDYNVAYWLDKDSNAQIHLIGNPVIWFSCVLGVFFYLGLIVFYMLRRQRLCFDVPEGEWQRFLFTGVVFLSGYFFNYLPYCLMDTKLFLHNYLPAVYFKILSTVAVLDHLYHIARYNWLKHILKGLLILWCVHILWTFLLLSVFSYGLGPLSAEDIRYRTLKESWDFIVHK</sequence>
<comment type="catalytic activity">
    <reaction evidence="13">
        <text>a di-trans,poly-cis-dolichyl beta-D-mannosyl phosphate + L-seryl-[protein] = 3-O-(alpha-D-mannosyl)-L-seryl-[protein] + a di-trans,poly-cis-dolichyl phosphate + H(+)</text>
        <dbReference type="Rhea" id="RHEA:17377"/>
        <dbReference type="Rhea" id="RHEA-COMP:9863"/>
        <dbReference type="Rhea" id="RHEA-COMP:13546"/>
        <dbReference type="Rhea" id="RHEA-COMP:19498"/>
        <dbReference type="Rhea" id="RHEA-COMP:19501"/>
        <dbReference type="ChEBI" id="CHEBI:15378"/>
        <dbReference type="ChEBI" id="CHEBI:29999"/>
        <dbReference type="ChEBI" id="CHEBI:57683"/>
        <dbReference type="ChEBI" id="CHEBI:58211"/>
        <dbReference type="ChEBI" id="CHEBI:137321"/>
        <dbReference type="EC" id="2.4.1.109"/>
    </reaction>
</comment>
<dbReference type="Pfam" id="PF16192">
    <property type="entry name" value="PMT_4TMC"/>
    <property type="match status" value="1"/>
</dbReference>
<feature type="transmembrane region" description="Helical" evidence="15">
    <location>
        <begin position="645"/>
        <end position="663"/>
    </location>
</feature>
<evidence type="ECO:0000256" key="14">
    <source>
        <dbReference type="SAM" id="MobiDB-lite"/>
    </source>
</evidence>
<dbReference type="Pfam" id="PF02815">
    <property type="entry name" value="MIR"/>
    <property type="match status" value="1"/>
</dbReference>
<dbReference type="OrthoDB" id="292747at2759"/>
<evidence type="ECO:0000256" key="8">
    <source>
        <dbReference type="ARBA" id="ARBA00022737"/>
    </source>
</evidence>
<evidence type="ECO:0000256" key="10">
    <source>
        <dbReference type="ARBA" id="ARBA00022989"/>
    </source>
</evidence>
<comment type="catalytic activity">
    <reaction evidence="12">
        <text>a di-trans,poly-cis-dolichyl beta-D-mannosyl phosphate + L-threonyl-[protein] = 3-O-(alpha-D-mannosyl)-L-threonyl-[protein] + a di-trans,poly-cis-dolichyl phosphate + H(+)</text>
        <dbReference type="Rhea" id="RHEA:53396"/>
        <dbReference type="Rhea" id="RHEA-COMP:11060"/>
        <dbReference type="Rhea" id="RHEA-COMP:13547"/>
        <dbReference type="Rhea" id="RHEA-COMP:19498"/>
        <dbReference type="Rhea" id="RHEA-COMP:19501"/>
        <dbReference type="ChEBI" id="CHEBI:15378"/>
        <dbReference type="ChEBI" id="CHEBI:30013"/>
        <dbReference type="ChEBI" id="CHEBI:57683"/>
        <dbReference type="ChEBI" id="CHEBI:58211"/>
        <dbReference type="ChEBI" id="CHEBI:137323"/>
        <dbReference type="EC" id="2.4.1.109"/>
    </reaction>
</comment>
<dbReference type="UniPathway" id="UPA00378"/>
<feature type="transmembrane region" description="Helical" evidence="15">
    <location>
        <begin position="135"/>
        <end position="158"/>
    </location>
</feature>
<dbReference type="SUPFAM" id="SSF82109">
    <property type="entry name" value="MIR domain"/>
    <property type="match status" value="1"/>
</dbReference>
<feature type="transmembrane region" description="Helical" evidence="15">
    <location>
        <begin position="89"/>
        <end position="115"/>
    </location>
</feature>
<dbReference type="InterPro" id="IPR016093">
    <property type="entry name" value="MIR_motif"/>
</dbReference>
<organism evidence="16 17">
    <name type="scientific">Owenia fusiformis</name>
    <name type="common">Polychaete worm</name>
    <dbReference type="NCBI Taxonomy" id="6347"/>
    <lineage>
        <taxon>Eukaryota</taxon>
        <taxon>Metazoa</taxon>
        <taxon>Spiralia</taxon>
        <taxon>Lophotrochozoa</taxon>
        <taxon>Annelida</taxon>
        <taxon>Polychaeta</taxon>
        <taxon>Sedentaria</taxon>
        <taxon>Canalipalpata</taxon>
        <taxon>Sabellida</taxon>
        <taxon>Oweniida</taxon>
        <taxon>Oweniidae</taxon>
        <taxon>Owenia</taxon>
    </lineage>
</organism>
<comment type="caution">
    <text evidence="16">The sequence shown here is derived from an EMBL/GenBank/DDBJ whole genome shotgun (WGS) entry which is preliminary data.</text>
</comment>
<dbReference type="Gene3D" id="2.80.10.50">
    <property type="match status" value="1"/>
</dbReference>
<reference evidence="16" key="1">
    <citation type="submission" date="2022-03" db="EMBL/GenBank/DDBJ databases">
        <authorList>
            <person name="Martin C."/>
        </authorList>
    </citation>
    <scope>NUCLEOTIDE SEQUENCE</scope>
</reference>
<evidence type="ECO:0000256" key="2">
    <source>
        <dbReference type="ARBA" id="ARBA00004922"/>
    </source>
</evidence>
<dbReference type="InterPro" id="IPR027005">
    <property type="entry name" value="PMT-like"/>
</dbReference>
<dbReference type="PROSITE" id="PS50919">
    <property type="entry name" value="MIR"/>
    <property type="match status" value="3"/>
</dbReference>
<keyword evidence="5" id="KW-0328">Glycosyltransferase</keyword>
<keyword evidence="9" id="KW-0256">Endoplasmic reticulum</keyword>
<feature type="transmembrane region" description="Helical" evidence="15">
    <location>
        <begin position="675"/>
        <end position="697"/>
    </location>
</feature>
<keyword evidence="6" id="KW-0808">Transferase</keyword>
<evidence type="ECO:0000256" key="3">
    <source>
        <dbReference type="ARBA" id="ARBA00007222"/>
    </source>
</evidence>
<dbReference type="Proteomes" id="UP000749559">
    <property type="component" value="Unassembled WGS sequence"/>
</dbReference>
<evidence type="ECO:0000256" key="4">
    <source>
        <dbReference type="ARBA" id="ARBA00012839"/>
    </source>
</evidence>
<feature type="transmembrane region" description="Helical" evidence="15">
    <location>
        <begin position="607"/>
        <end position="625"/>
    </location>
</feature>
<dbReference type="EC" id="2.4.1.109" evidence="4"/>
<dbReference type="EMBL" id="CAIIXF020000006">
    <property type="protein sequence ID" value="CAH1786386.1"/>
    <property type="molecule type" value="Genomic_DNA"/>
</dbReference>
<protein>
    <recommendedName>
        <fullName evidence="4">dolichyl-phosphate-mannose--protein mannosyltransferase</fullName>
        <ecNumber evidence="4">2.4.1.109</ecNumber>
    </recommendedName>
</protein>
<comment type="subcellular location">
    <subcellularLocation>
        <location evidence="1">Endoplasmic reticulum membrane</location>
        <topology evidence="1">Multi-pass membrane protein</topology>
    </subcellularLocation>
</comment>
<dbReference type="SMART" id="SM00472">
    <property type="entry name" value="MIR"/>
    <property type="match status" value="3"/>
</dbReference>
<comment type="similarity">
    <text evidence="3">Belongs to the glycosyltransferase 39 family.</text>
</comment>
<keyword evidence="10 15" id="KW-1133">Transmembrane helix</keyword>
<evidence type="ECO:0000313" key="16">
    <source>
        <dbReference type="EMBL" id="CAH1786386.1"/>
    </source>
</evidence>
<evidence type="ECO:0000256" key="7">
    <source>
        <dbReference type="ARBA" id="ARBA00022692"/>
    </source>
</evidence>
<keyword evidence="17" id="KW-1185">Reference proteome</keyword>
<dbReference type="CDD" id="cd23281">
    <property type="entry name" value="beta-trefoil_MIR_POMT1"/>
    <property type="match status" value="1"/>
</dbReference>
<keyword evidence="11 15" id="KW-0472">Membrane</keyword>
<evidence type="ECO:0000256" key="15">
    <source>
        <dbReference type="SAM" id="Phobius"/>
    </source>
</evidence>
<evidence type="ECO:0000256" key="13">
    <source>
        <dbReference type="ARBA" id="ARBA00045102"/>
    </source>
</evidence>
<accession>A0A8J1U161</accession>
<dbReference type="GO" id="GO:0005789">
    <property type="term" value="C:endoplasmic reticulum membrane"/>
    <property type="evidence" value="ECO:0007669"/>
    <property type="project" value="UniProtKB-SubCell"/>
</dbReference>
<dbReference type="AlphaFoldDB" id="A0A8J1U161"/>
<dbReference type="Pfam" id="PF02366">
    <property type="entry name" value="PMT"/>
    <property type="match status" value="1"/>
</dbReference>
<evidence type="ECO:0000256" key="1">
    <source>
        <dbReference type="ARBA" id="ARBA00004477"/>
    </source>
</evidence>
<feature type="transmembrane region" description="Helical" evidence="15">
    <location>
        <begin position="187"/>
        <end position="205"/>
    </location>
</feature>
<feature type="transmembrane region" description="Helical" evidence="15">
    <location>
        <begin position="709"/>
        <end position="731"/>
    </location>
</feature>
<proteinExistence type="inferred from homology"/>
<dbReference type="InterPro" id="IPR036300">
    <property type="entry name" value="MIR_dom_sf"/>
</dbReference>
<evidence type="ECO:0000256" key="12">
    <source>
        <dbReference type="ARBA" id="ARBA00045085"/>
    </source>
</evidence>
<gene>
    <name evidence="16" type="ORF">OFUS_LOCUS12296</name>
</gene>
<feature type="transmembrane region" description="Helical" evidence="15">
    <location>
        <begin position="277"/>
        <end position="299"/>
    </location>
</feature>
<evidence type="ECO:0000313" key="17">
    <source>
        <dbReference type="Proteomes" id="UP000749559"/>
    </source>
</evidence>
<evidence type="ECO:0000256" key="11">
    <source>
        <dbReference type="ARBA" id="ARBA00023136"/>
    </source>
</evidence>